<comment type="subcellular location">
    <subcellularLocation>
        <location evidence="1">Mitochondrion</location>
    </subcellularLocation>
</comment>
<name>A0ABR0KJF9_9EURO</name>
<proteinExistence type="inferred from homology"/>
<sequence length="355" mass="39215">MTCLKIGGLDDGLLEFGLYIPFVVLSKYVRHARDSADVSPSLIQLSQVQHLSTNPEVTYRVVNRHGFRNEAGLVDTGNRQGAVLRERKSRPQQQANMASSKSISPFLETLLRSSRVPASRYICVPCLRQQHFQQQRSLSKSAKPTKKLSVPKPIPFVPDVETFLKLIGRGLSAQTSKIPSWNKLFTMSSEELKDAGIEPARTRRYLLRWRQKFCNGEYGVGGDFKYVNDGTAELRVCEIPATSGGSFVSATQTPGMTKLVLNVPTGSTSYPLVQGQSTADLKKPKDYKLVNGHVISGPFALPVKGSHGGVVQVKIQEGMWEDRLGQKVFGGERRRAETLHKLGVAEHRKAVGTAR</sequence>
<evidence type="ECO:0000313" key="7">
    <source>
        <dbReference type="Proteomes" id="UP001345013"/>
    </source>
</evidence>
<keyword evidence="3" id="KW-0496">Mitochondrion</keyword>
<protein>
    <recommendedName>
        <fullName evidence="4">Small ribosomal subunit protein mS41</fullName>
    </recommendedName>
</protein>
<evidence type="ECO:0000313" key="6">
    <source>
        <dbReference type="EMBL" id="KAK5097826.1"/>
    </source>
</evidence>
<evidence type="ECO:0000256" key="3">
    <source>
        <dbReference type="ARBA" id="ARBA00023128"/>
    </source>
</evidence>
<dbReference type="PANTHER" id="PTHR28235">
    <property type="entry name" value="PROTEIN FYV4, MITOCHONDRIAL"/>
    <property type="match status" value="1"/>
</dbReference>
<evidence type="ECO:0000256" key="1">
    <source>
        <dbReference type="ARBA" id="ARBA00004173"/>
    </source>
</evidence>
<evidence type="ECO:0000256" key="2">
    <source>
        <dbReference type="ARBA" id="ARBA00010492"/>
    </source>
</evidence>
<dbReference type="EMBL" id="JAVRRG010000016">
    <property type="protein sequence ID" value="KAK5097826.1"/>
    <property type="molecule type" value="Genomic_DNA"/>
</dbReference>
<keyword evidence="7" id="KW-1185">Reference proteome</keyword>
<comment type="similarity">
    <text evidence="2">Belongs to the mitochondrion-specific ribosomal protein mS41 family.</text>
</comment>
<dbReference type="Pfam" id="PF09597">
    <property type="entry name" value="SAM_Ribosomal_mS41"/>
    <property type="match status" value="1"/>
</dbReference>
<gene>
    <name evidence="6" type="primary">FYV4</name>
    <name evidence="6" type="ORF">LTR24_002082</name>
</gene>
<dbReference type="SMART" id="SM01238">
    <property type="entry name" value="IGR"/>
    <property type="match status" value="1"/>
</dbReference>
<organism evidence="6 7">
    <name type="scientific">Lithohypha guttulata</name>
    <dbReference type="NCBI Taxonomy" id="1690604"/>
    <lineage>
        <taxon>Eukaryota</taxon>
        <taxon>Fungi</taxon>
        <taxon>Dikarya</taxon>
        <taxon>Ascomycota</taxon>
        <taxon>Pezizomycotina</taxon>
        <taxon>Eurotiomycetes</taxon>
        <taxon>Chaetothyriomycetidae</taxon>
        <taxon>Chaetothyriales</taxon>
        <taxon>Trichomeriaceae</taxon>
        <taxon>Lithohypha</taxon>
    </lineage>
</organism>
<dbReference type="PANTHER" id="PTHR28235:SF1">
    <property type="entry name" value="SMALL RIBOSOMAL SUBUNIT PROTEIN MS41"/>
    <property type="match status" value="1"/>
</dbReference>
<dbReference type="InterPro" id="IPR019083">
    <property type="entry name" value="SAM_Ribosomal_mS41"/>
</dbReference>
<evidence type="ECO:0000256" key="4">
    <source>
        <dbReference type="ARBA" id="ARBA00035129"/>
    </source>
</evidence>
<dbReference type="Proteomes" id="UP001345013">
    <property type="component" value="Unassembled WGS sequence"/>
</dbReference>
<dbReference type="InterPro" id="IPR039603">
    <property type="entry name" value="Ribosomal_mS41"/>
</dbReference>
<evidence type="ECO:0000259" key="5">
    <source>
        <dbReference type="SMART" id="SM01238"/>
    </source>
</evidence>
<comment type="caution">
    <text evidence="6">The sequence shown here is derived from an EMBL/GenBank/DDBJ whole genome shotgun (WGS) entry which is preliminary data.</text>
</comment>
<accession>A0ABR0KJF9</accession>
<reference evidence="6 7" key="1">
    <citation type="submission" date="2023-08" db="EMBL/GenBank/DDBJ databases">
        <title>Black Yeasts Isolated from many extreme environments.</title>
        <authorList>
            <person name="Coleine C."/>
            <person name="Stajich J.E."/>
            <person name="Selbmann L."/>
        </authorList>
    </citation>
    <scope>NUCLEOTIDE SEQUENCE [LARGE SCALE GENOMIC DNA]</scope>
    <source>
        <strain evidence="6 7">CCFEE 5885</strain>
    </source>
</reference>
<feature type="domain" description="Small ribosomal subunit protein mS41 SAM" evidence="5">
    <location>
        <begin position="160"/>
        <end position="216"/>
    </location>
</feature>